<name>A0A5J5NHS1_GOSBA</name>
<sequence>MLFLRHVLGSIFIVCCLTTLTDGATMTKVTHNIKLPTLIW</sequence>
<feature type="chain" id="PRO_5023873424" evidence="1">
    <location>
        <begin position="24"/>
        <end position="40"/>
    </location>
</feature>
<proteinExistence type="predicted"/>
<feature type="signal peptide" evidence="1">
    <location>
        <begin position="1"/>
        <end position="23"/>
    </location>
</feature>
<dbReference type="EMBL" id="ML706377">
    <property type="protein sequence ID" value="KAB1670719.1"/>
    <property type="molecule type" value="Genomic_DNA"/>
</dbReference>
<gene>
    <name evidence="2" type="ORF">ES319_1Z143100v1</name>
</gene>
<accession>A0A5J5NHS1</accession>
<keyword evidence="1" id="KW-0732">Signal</keyword>
<evidence type="ECO:0000313" key="2">
    <source>
        <dbReference type="EMBL" id="KAB1670719.1"/>
    </source>
</evidence>
<evidence type="ECO:0000313" key="3">
    <source>
        <dbReference type="Proteomes" id="UP000327439"/>
    </source>
</evidence>
<dbReference type="AlphaFoldDB" id="A0A5J5NHS1"/>
<reference evidence="3" key="1">
    <citation type="journal article" date="2020" name="Nat. Genet.">
        <title>Genomic diversifications of five Gossypium allopolyploid species and their impact on cotton improvement.</title>
        <authorList>
            <person name="Chen Z.J."/>
            <person name="Sreedasyam A."/>
            <person name="Ando A."/>
            <person name="Song Q."/>
            <person name="De Santiago L.M."/>
            <person name="Hulse-Kemp A.M."/>
            <person name="Ding M."/>
            <person name="Ye W."/>
            <person name="Kirkbride R.C."/>
            <person name="Jenkins J."/>
            <person name="Plott C."/>
            <person name="Lovell J."/>
            <person name="Lin Y.M."/>
            <person name="Vaughn R."/>
            <person name="Liu B."/>
            <person name="Simpson S."/>
            <person name="Scheffler B.E."/>
            <person name="Wen L."/>
            <person name="Saski C.A."/>
            <person name="Grover C.E."/>
            <person name="Hu G."/>
            <person name="Conover J.L."/>
            <person name="Carlson J.W."/>
            <person name="Shu S."/>
            <person name="Boston L.B."/>
            <person name="Williams M."/>
            <person name="Peterson D.G."/>
            <person name="McGee K."/>
            <person name="Jones D.C."/>
            <person name="Wendel J.F."/>
            <person name="Stelly D.M."/>
            <person name="Grimwood J."/>
            <person name="Schmutz J."/>
        </authorList>
    </citation>
    <scope>NUCLEOTIDE SEQUENCE [LARGE SCALE GENOMIC DNA]</scope>
    <source>
        <strain evidence="3">cv. 3-79</strain>
    </source>
</reference>
<evidence type="ECO:0000256" key="1">
    <source>
        <dbReference type="SAM" id="SignalP"/>
    </source>
</evidence>
<keyword evidence="3" id="KW-1185">Reference proteome</keyword>
<protein>
    <submittedName>
        <fullName evidence="2">Uncharacterized protein</fullName>
    </submittedName>
</protein>
<organism evidence="2 3">
    <name type="scientific">Gossypium barbadense</name>
    <name type="common">Sea Island cotton</name>
    <name type="synonym">Hibiscus barbadensis</name>
    <dbReference type="NCBI Taxonomy" id="3634"/>
    <lineage>
        <taxon>Eukaryota</taxon>
        <taxon>Viridiplantae</taxon>
        <taxon>Streptophyta</taxon>
        <taxon>Embryophyta</taxon>
        <taxon>Tracheophyta</taxon>
        <taxon>Spermatophyta</taxon>
        <taxon>Magnoliopsida</taxon>
        <taxon>eudicotyledons</taxon>
        <taxon>Gunneridae</taxon>
        <taxon>Pentapetalae</taxon>
        <taxon>rosids</taxon>
        <taxon>malvids</taxon>
        <taxon>Malvales</taxon>
        <taxon>Malvaceae</taxon>
        <taxon>Malvoideae</taxon>
        <taxon>Gossypium</taxon>
    </lineage>
</organism>
<dbReference type="Proteomes" id="UP000327439">
    <property type="component" value="Unassembled WGS sequence"/>
</dbReference>